<evidence type="ECO:0000313" key="1">
    <source>
        <dbReference type="EMBL" id="MET7029468.1"/>
    </source>
</evidence>
<dbReference type="InterPro" id="IPR025255">
    <property type="entry name" value="DUF4202"/>
</dbReference>
<reference evidence="1 2" key="1">
    <citation type="submission" date="2024-07" db="EMBL/GenBank/DDBJ databases">
        <title>The genome sequence of type strain Sediminicola luteus GDMCC 1.2596T.</title>
        <authorList>
            <person name="Liu Y."/>
        </authorList>
    </citation>
    <scope>NUCLEOTIDE SEQUENCE [LARGE SCALE GENOMIC DNA]</scope>
    <source>
        <strain evidence="1 2">GDMCC 1.2596</strain>
    </source>
</reference>
<organism evidence="1 2">
    <name type="scientific">Sediminicola luteus</name>
    <dbReference type="NCBI Taxonomy" id="319238"/>
    <lineage>
        <taxon>Bacteria</taxon>
        <taxon>Pseudomonadati</taxon>
        <taxon>Bacteroidota</taxon>
        <taxon>Flavobacteriia</taxon>
        <taxon>Flavobacteriales</taxon>
        <taxon>Flavobacteriaceae</taxon>
        <taxon>Sediminicola</taxon>
    </lineage>
</organism>
<protein>
    <submittedName>
        <fullName evidence="1">DUF4202 domain-containing protein</fullName>
    </submittedName>
</protein>
<keyword evidence="2" id="KW-1185">Reference proteome</keyword>
<dbReference type="RefSeq" id="WP_354618288.1">
    <property type="nucleotide sequence ID" value="NZ_JBEWYP010000004.1"/>
</dbReference>
<evidence type="ECO:0000313" key="2">
    <source>
        <dbReference type="Proteomes" id="UP001549773"/>
    </source>
</evidence>
<accession>A0ABV2TW20</accession>
<proteinExistence type="predicted"/>
<dbReference type="PANTHER" id="PTHR41729:SF1">
    <property type="entry name" value="GLUTAMYL-TRNA SYNTHETASE"/>
    <property type="match status" value="1"/>
</dbReference>
<gene>
    <name evidence="1" type="ORF">ABXZ32_08675</name>
</gene>
<dbReference type="Proteomes" id="UP001549773">
    <property type="component" value="Unassembled WGS sequence"/>
</dbReference>
<dbReference type="Pfam" id="PF13875">
    <property type="entry name" value="DUF4202"/>
    <property type="match status" value="1"/>
</dbReference>
<name>A0ABV2TW20_9FLAO</name>
<comment type="caution">
    <text evidence="1">The sequence shown here is derived from an EMBL/GenBank/DDBJ whole genome shotgun (WGS) entry which is preliminary data.</text>
</comment>
<dbReference type="PANTHER" id="PTHR41729">
    <property type="entry name" value="GLUTAMYL-TRNA SYNTHETASE"/>
    <property type="match status" value="1"/>
</dbReference>
<dbReference type="EMBL" id="JBEWYP010000004">
    <property type="protein sequence ID" value="MET7029468.1"/>
    <property type="molecule type" value="Genomic_DNA"/>
</dbReference>
<sequence>MEVTNKLQKAFELFDLANEKDPNREVFQGKSYSKEVLYAMRMTEKLNKFAPDASEPLRLTARCQHICRWEIPRESYEMNRVGYLKWRQDLKKFHAEKASGILKEVGYDQKTIDTVAFLLEKKQLKKNEETQTLEDVICLVFLEFYFEPFIEKHSEEKLIDILQKTWRKMSNKGHEAALKLPLSEGALALVGKALQG</sequence>